<evidence type="ECO:0000313" key="3">
    <source>
        <dbReference type="Proteomes" id="UP000179807"/>
    </source>
</evidence>
<dbReference type="PANTHER" id="PTHR15288">
    <property type="entry name" value="DENN DOMAIN-CONTAINING PROTEIN 2"/>
    <property type="match status" value="1"/>
</dbReference>
<dbReference type="PROSITE" id="PS50211">
    <property type="entry name" value="DENN"/>
    <property type="match status" value="1"/>
</dbReference>
<gene>
    <name evidence="2" type="ORF">TRFO_14790</name>
</gene>
<proteinExistence type="predicted"/>
<keyword evidence="3" id="KW-1185">Reference proteome</keyword>
<sequence>MQCQSLCESLSQFTANDGSKWSKWDRSNNILDSVFIIGPTSFDEKDEFDISMLYEYPNDNINDLSIKHFIYEDKLSFPDLNIQNQCILEAHFCSENDVIDESVFMHNESGNPKYIYCIRFSASPLTRPAQLNNENVFLELEDFRKQTVLPIRLFCLCLISSHPFCNFYFQIMRRILQLEAKARTSAQNIYMTSCAYKVVNHHLLWPNSSFLIREQFLNLIRNSFFPFHSEKLVLFSSGLDVIEFKMPSSEDVNHMISLWSFSPLLEWISIKDFVLLLTVLLLEQYIVVIGQNFGDIVKTVSFLSQLIHPFTWICPTISLLPKKLFDVMESPMANIIGLFAKYKNKIPDNYVILNLDDHSLFVPKSFPSIPNLDIFISMIDPLFTARKTELITQNLALTIFRIINDFIESIFTNHIVKSILTKVGNNSYEGSMFIPNIYFGGFNQGDHEFVRQLTSTQYFSAYIEQCCIKKTQIHQNLEDSYSLETFDGWLKFRKYKNTNVMRDKTF</sequence>
<evidence type="ECO:0000259" key="1">
    <source>
        <dbReference type="PROSITE" id="PS50211"/>
    </source>
</evidence>
<dbReference type="InterPro" id="IPR043153">
    <property type="entry name" value="DENN_C"/>
</dbReference>
<organism evidence="2 3">
    <name type="scientific">Tritrichomonas foetus</name>
    <dbReference type="NCBI Taxonomy" id="1144522"/>
    <lineage>
        <taxon>Eukaryota</taxon>
        <taxon>Metamonada</taxon>
        <taxon>Parabasalia</taxon>
        <taxon>Tritrichomonadida</taxon>
        <taxon>Tritrichomonadidae</taxon>
        <taxon>Tritrichomonas</taxon>
    </lineage>
</organism>
<protein>
    <recommendedName>
        <fullName evidence="1">UDENN domain-containing protein</fullName>
    </recommendedName>
</protein>
<reference evidence="2" key="1">
    <citation type="submission" date="2016-10" db="EMBL/GenBank/DDBJ databases">
        <authorList>
            <person name="Benchimol M."/>
            <person name="Almeida L.G."/>
            <person name="Vasconcelos A.T."/>
            <person name="Perreira-Neves A."/>
            <person name="Rosa I.A."/>
            <person name="Tasca T."/>
            <person name="Bogo M.R."/>
            <person name="de Souza W."/>
        </authorList>
    </citation>
    <scope>NUCLEOTIDE SEQUENCE [LARGE SCALE GENOMIC DNA]</scope>
    <source>
        <strain evidence="2">K</strain>
    </source>
</reference>
<dbReference type="InterPro" id="IPR001194">
    <property type="entry name" value="cDENN_dom"/>
</dbReference>
<dbReference type="Gene3D" id="3.30.450.200">
    <property type="match status" value="1"/>
</dbReference>
<dbReference type="Proteomes" id="UP000179807">
    <property type="component" value="Unassembled WGS sequence"/>
</dbReference>
<evidence type="ECO:0000313" key="2">
    <source>
        <dbReference type="EMBL" id="OHT14836.1"/>
    </source>
</evidence>
<dbReference type="SMART" id="SM00799">
    <property type="entry name" value="DENN"/>
    <property type="match status" value="1"/>
</dbReference>
<dbReference type="EMBL" id="MLAK01000314">
    <property type="protein sequence ID" value="OHT14836.1"/>
    <property type="molecule type" value="Genomic_DNA"/>
</dbReference>
<dbReference type="VEuPathDB" id="TrichDB:TRFO_14790"/>
<dbReference type="PANTHER" id="PTHR15288:SF0">
    <property type="entry name" value="UDENN DOMAIN-CONTAINING PROTEIN"/>
    <property type="match status" value="1"/>
</dbReference>
<accession>A0A1J4KYQ5</accession>
<dbReference type="InterPro" id="IPR037516">
    <property type="entry name" value="Tripartite_DENN"/>
</dbReference>
<feature type="domain" description="UDENN" evidence="1">
    <location>
        <begin position="34"/>
        <end position="473"/>
    </location>
</feature>
<dbReference type="AlphaFoldDB" id="A0A1J4KYQ5"/>
<dbReference type="Pfam" id="PF02141">
    <property type="entry name" value="DENN"/>
    <property type="match status" value="1"/>
</dbReference>
<dbReference type="GeneID" id="94832720"/>
<dbReference type="InterPro" id="IPR051942">
    <property type="entry name" value="DENN_domain_containing_2"/>
</dbReference>
<dbReference type="RefSeq" id="XP_068367972.1">
    <property type="nucleotide sequence ID" value="XM_068498016.1"/>
</dbReference>
<comment type="caution">
    <text evidence="2">The sequence shown here is derived from an EMBL/GenBank/DDBJ whole genome shotgun (WGS) entry which is preliminary data.</text>
</comment>
<dbReference type="Gene3D" id="3.40.50.11500">
    <property type="match status" value="1"/>
</dbReference>
<name>A0A1J4KYQ5_9EUKA</name>
<dbReference type="OrthoDB" id="10266080at2759"/>